<dbReference type="InterPro" id="IPR013320">
    <property type="entry name" value="ConA-like_dom_sf"/>
</dbReference>
<feature type="transmembrane region" description="Helical" evidence="1">
    <location>
        <begin position="6"/>
        <end position="25"/>
    </location>
</feature>
<dbReference type="Pfam" id="PF13385">
    <property type="entry name" value="Laminin_G_3"/>
    <property type="match status" value="1"/>
</dbReference>
<name>A0A6C0I1C7_9ZZZZ</name>
<dbReference type="Gene3D" id="2.60.120.200">
    <property type="match status" value="1"/>
</dbReference>
<dbReference type="AlphaFoldDB" id="A0A6C0I1C7"/>
<keyword evidence="1" id="KW-0812">Transmembrane</keyword>
<reference evidence="2" key="1">
    <citation type="journal article" date="2020" name="Nature">
        <title>Giant virus diversity and host interactions through global metagenomics.</title>
        <authorList>
            <person name="Schulz F."/>
            <person name="Roux S."/>
            <person name="Paez-Espino D."/>
            <person name="Jungbluth S."/>
            <person name="Walsh D.A."/>
            <person name="Denef V.J."/>
            <person name="McMahon K.D."/>
            <person name="Konstantinidis K.T."/>
            <person name="Eloe-Fadrosh E.A."/>
            <person name="Kyrpides N.C."/>
            <person name="Woyke T."/>
        </authorList>
    </citation>
    <scope>NUCLEOTIDE SEQUENCE</scope>
    <source>
        <strain evidence="2">GVMAG-M-3300023184-18</strain>
    </source>
</reference>
<keyword evidence="1" id="KW-0472">Membrane</keyword>
<evidence type="ECO:0000313" key="2">
    <source>
        <dbReference type="EMBL" id="QHT86684.1"/>
    </source>
</evidence>
<evidence type="ECO:0000256" key="1">
    <source>
        <dbReference type="SAM" id="Phobius"/>
    </source>
</evidence>
<keyword evidence="1" id="KW-1133">Transmembrane helix</keyword>
<dbReference type="EMBL" id="MN740075">
    <property type="protein sequence ID" value="QHT86684.1"/>
    <property type="molecule type" value="Genomic_DNA"/>
</dbReference>
<evidence type="ECO:0008006" key="3">
    <source>
        <dbReference type="Google" id="ProtNLM"/>
    </source>
</evidence>
<dbReference type="SUPFAM" id="SSF49899">
    <property type="entry name" value="Concanavalin A-like lectins/glucanases"/>
    <property type="match status" value="1"/>
</dbReference>
<accession>A0A6C0I1C7</accession>
<sequence length="225" mass="24091">MDFSFTTIIIIILLIIIVYFVWTMLSSSSTTVSSGGLDASKPTPMTVTASYSFTISTWVYVNSWDSTIPKTIVSTPKDSKSPFSLTLGNSANNSNDLYITIGDQSIPLKGATSIVSIPLQTWASIIATVNSGNSLDIYINGKLVQTTVLDKVYGLPAGTINVGGGIDGYISSTFDSTPFGPQDAWNTYSSGYGSGGGSSVTDFFNKYKVRFAFVKDNVELSRLDI</sequence>
<proteinExistence type="predicted"/>
<protein>
    <recommendedName>
        <fullName evidence="3">Lectin/glucanase superfamily protein</fullName>
    </recommendedName>
</protein>
<organism evidence="2">
    <name type="scientific">viral metagenome</name>
    <dbReference type="NCBI Taxonomy" id="1070528"/>
    <lineage>
        <taxon>unclassified sequences</taxon>
        <taxon>metagenomes</taxon>
        <taxon>organismal metagenomes</taxon>
    </lineage>
</organism>